<dbReference type="Proteomes" id="UP000018852">
    <property type="component" value="Unassembled WGS sequence"/>
</dbReference>
<reference evidence="1 2" key="1">
    <citation type="submission" date="2013-12" db="EMBL/GenBank/DDBJ databases">
        <title>A Varibaculum cambriense genome reconstructed from a premature infant gut community with otherwise low bacterial novelty that shifts toward anaerobic metabolism during the third week of life.</title>
        <authorList>
            <person name="Brown C.T."/>
            <person name="Sharon I."/>
            <person name="Thomas B.C."/>
            <person name="Castelle C.J."/>
            <person name="Morowitz M.J."/>
            <person name="Banfield J.F."/>
        </authorList>
    </citation>
    <scope>NUCLEOTIDE SEQUENCE [LARGE SCALE GENOMIC DNA]</scope>
    <source>
        <strain evidence="2">DORA_12</strain>
    </source>
</reference>
<gene>
    <name evidence="1" type="ORF">Q605_AUC00702G0001</name>
</gene>
<dbReference type="SUPFAM" id="SSF82549">
    <property type="entry name" value="DAK1/DegV-like"/>
    <property type="match status" value="1"/>
</dbReference>
<sequence>MSLAVVTDSAACLPPELARRHGIEVVPLH</sequence>
<comment type="caution">
    <text evidence="1">The sequence shown here is derived from an EMBL/GenBank/DDBJ whole genome shotgun (WGS) entry which is preliminary data.</text>
</comment>
<dbReference type="AlphaFoldDB" id="W1VHP9"/>
<proteinExistence type="predicted"/>
<name>W1VHP9_9ACTO</name>
<feature type="non-terminal residue" evidence="1">
    <location>
        <position position="29"/>
    </location>
</feature>
<dbReference type="PROSITE" id="PS51482">
    <property type="entry name" value="DEGV"/>
    <property type="match status" value="1"/>
</dbReference>
<organism evidence="1 2">
    <name type="scientific">Actinomyces urogenitalis DORA_12</name>
    <dbReference type="NCBI Taxonomy" id="1403939"/>
    <lineage>
        <taxon>Bacteria</taxon>
        <taxon>Bacillati</taxon>
        <taxon>Actinomycetota</taxon>
        <taxon>Actinomycetes</taxon>
        <taxon>Actinomycetales</taxon>
        <taxon>Actinomycetaceae</taxon>
        <taxon>Actinomyces</taxon>
    </lineage>
</organism>
<evidence type="ECO:0008006" key="3">
    <source>
        <dbReference type="Google" id="ProtNLM"/>
    </source>
</evidence>
<protein>
    <recommendedName>
        <fullName evidence="3">DegV family protein</fullName>
    </recommendedName>
</protein>
<evidence type="ECO:0000313" key="2">
    <source>
        <dbReference type="Proteomes" id="UP000018852"/>
    </source>
</evidence>
<accession>W1VHP9</accession>
<dbReference type="InterPro" id="IPR003797">
    <property type="entry name" value="DegV"/>
</dbReference>
<dbReference type="Gene3D" id="3.40.50.10170">
    <property type="match status" value="1"/>
</dbReference>
<dbReference type="EMBL" id="AZLV01000702">
    <property type="protein sequence ID" value="ETJ04360.1"/>
    <property type="molecule type" value="Genomic_DNA"/>
</dbReference>
<evidence type="ECO:0000313" key="1">
    <source>
        <dbReference type="EMBL" id="ETJ04360.1"/>
    </source>
</evidence>
<dbReference type="Pfam" id="PF02645">
    <property type="entry name" value="DegV"/>
    <property type="match status" value="1"/>
</dbReference>